<dbReference type="InterPro" id="IPR050541">
    <property type="entry name" value="LRR_TM_domain-containing"/>
</dbReference>
<keyword evidence="6" id="KW-1185">Reference proteome</keyword>
<keyword evidence="4" id="KW-0472">Membrane</keyword>
<dbReference type="EMBL" id="MRZV01001513">
    <property type="protein sequence ID" value="PIK37370.1"/>
    <property type="molecule type" value="Genomic_DNA"/>
</dbReference>
<keyword evidence="5" id="KW-0645">Protease</keyword>
<accession>A0A2G8JNR6</accession>
<keyword evidence="5" id="KW-0378">Hydrolase</keyword>
<dbReference type="STRING" id="307972.A0A2G8JNR6"/>
<dbReference type="PANTHER" id="PTHR24369">
    <property type="entry name" value="ANTIGEN BSP, PUTATIVE-RELATED"/>
    <property type="match status" value="1"/>
</dbReference>
<keyword evidence="4" id="KW-0812">Transmembrane</keyword>
<comment type="caution">
    <text evidence="5">The sequence shown here is derived from an EMBL/GenBank/DDBJ whole genome shotgun (WGS) entry which is preliminary data.</text>
</comment>
<dbReference type="Pfam" id="PF13855">
    <property type="entry name" value="LRR_8"/>
    <property type="match status" value="1"/>
</dbReference>
<keyword evidence="2" id="KW-0732">Signal</keyword>
<feature type="transmembrane region" description="Helical" evidence="4">
    <location>
        <begin position="222"/>
        <end position="243"/>
    </location>
</feature>
<dbReference type="Gene3D" id="3.80.10.10">
    <property type="entry name" value="Ribonuclease Inhibitor"/>
    <property type="match status" value="1"/>
</dbReference>
<dbReference type="InterPro" id="IPR001611">
    <property type="entry name" value="Leu-rich_rpt"/>
</dbReference>
<dbReference type="Proteomes" id="UP000230750">
    <property type="component" value="Unassembled WGS sequence"/>
</dbReference>
<dbReference type="PROSITE" id="PS51450">
    <property type="entry name" value="LRR"/>
    <property type="match status" value="2"/>
</dbReference>
<dbReference type="GO" id="GO:0005886">
    <property type="term" value="C:plasma membrane"/>
    <property type="evidence" value="ECO:0007669"/>
    <property type="project" value="TreeGrafter"/>
</dbReference>
<keyword evidence="3" id="KW-0677">Repeat</keyword>
<evidence type="ECO:0000256" key="2">
    <source>
        <dbReference type="ARBA" id="ARBA00022729"/>
    </source>
</evidence>
<keyword evidence="4" id="KW-1133">Transmembrane helix</keyword>
<dbReference type="InterPro" id="IPR003591">
    <property type="entry name" value="Leu-rich_rpt_typical-subtyp"/>
</dbReference>
<dbReference type="SMART" id="SM00369">
    <property type="entry name" value="LRR_TYP"/>
    <property type="match status" value="3"/>
</dbReference>
<gene>
    <name evidence="5" type="ORF">BSL78_25796</name>
</gene>
<dbReference type="PANTHER" id="PTHR24369:SF210">
    <property type="entry name" value="CHAOPTIN-RELATED"/>
    <property type="match status" value="1"/>
</dbReference>
<evidence type="ECO:0000313" key="5">
    <source>
        <dbReference type="EMBL" id="PIK37370.1"/>
    </source>
</evidence>
<proteinExistence type="predicted"/>
<evidence type="ECO:0000256" key="3">
    <source>
        <dbReference type="ARBA" id="ARBA00022737"/>
    </source>
</evidence>
<keyword evidence="5" id="KW-0121">Carboxypeptidase</keyword>
<keyword evidence="1" id="KW-0433">Leucine-rich repeat</keyword>
<organism evidence="5 6">
    <name type="scientific">Stichopus japonicus</name>
    <name type="common">Sea cucumber</name>
    <dbReference type="NCBI Taxonomy" id="307972"/>
    <lineage>
        <taxon>Eukaryota</taxon>
        <taxon>Metazoa</taxon>
        <taxon>Echinodermata</taxon>
        <taxon>Eleutherozoa</taxon>
        <taxon>Echinozoa</taxon>
        <taxon>Holothuroidea</taxon>
        <taxon>Aspidochirotacea</taxon>
        <taxon>Aspidochirotida</taxon>
        <taxon>Stichopodidae</taxon>
        <taxon>Apostichopus</taxon>
    </lineage>
</organism>
<reference evidence="5 6" key="1">
    <citation type="journal article" date="2017" name="PLoS Biol.">
        <title>The sea cucumber genome provides insights into morphological evolution and visceral regeneration.</title>
        <authorList>
            <person name="Zhang X."/>
            <person name="Sun L."/>
            <person name="Yuan J."/>
            <person name="Sun Y."/>
            <person name="Gao Y."/>
            <person name="Zhang L."/>
            <person name="Li S."/>
            <person name="Dai H."/>
            <person name="Hamel J.F."/>
            <person name="Liu C."/>
            <person name="Yu Y."/>
            <person name="Liu S."/>
            <person name="Lin W."/>
            <person name="Guo K."/>
            <person name="Jin S."/>
            <person name="Xu P."/>
            <person name="Storey K.B."/>
            <person name="Huan P."/>
            <person name="Zhang T."/>
            <person name="Zhou Y."/>
            <person name="Zhang J."/>
            <person name="Lin C."/>
            <person name="Li X."/>
            <person name="Xing L."/>
            <person name="Huo D."/>
            <person name="Sun M."/>
            <person name="Wang L."/>
            <person name="Mercier A."/>
            <person name="Li F."/>
            <person name="Yang H."/>
            <person name="Xiang J."/>
        </authorList>
    </citation>
    <scope>NUCLEOTIDE SEQUENCE [LARGE SCALE GENOMIC DNA]</scope>
    <source>
        <strain evidence="5">Shaxun</strain>
        <tissue evidence="5">Muscle</tissue>
    </source>
</reference>
<dbReference type="OrthoDB" id="10027416at2759"/>
<sequence>MPSRLRNFVELRVLDLSYNKLQVLPNNFFTEDHKLEIFNLSNNYLHQVGNRAFNGLQHLRVLDLERNELRTIPEDVFLPLTNVICSQGKIYLSRNRWKCDCTLWGFMAWFLDHQNTVSWSSTNDEETVCRTPEGLSNRRLHSLSLSELGNCFPTTSVAIPTITTQNDITTTLSITTENVSTEEESWSTPLLSSSLISQKTTVYPHKKMLPVLNLNDQSITSIAMITVVTIFTSFLFVFALVLWKIAKRQRRPVSFRLSDMVDYETTKGKVSKRCHLPLPNEPKGPNTSQSVYEQIPAEYKLKDKEEEAIGKLHRPSSQRLPGSLAGEYSFSIFDKGNVNGQRLNNTPPNTYYDGGGILDYDDAFSSPITKGNQQCDMVELPIEGREYQSTIYKPNDGSYRKLQEKQTLHCDYTYMK</sequence>
<dbReference type="SUPFAM" id="SSF52058">
    <property type="entry name" value="L domain-like"/>
    <property type="match status" value="1"/>
</dbReference>
<dbReference type="AlphaFoldDB" id="A0A2G8JNR6"/>
<dbReference type="InterPro" id="IPR032675">
    <property type="entry name" value="LRR_dom_sf"/>
</dbReference>
<name>A0A2G8JNR6_STIJA</name>
<evidence type="ECO:0000313" key="6">
    <source>
        <dbReference type="Proteomes" id="UP000230750"/>
    </source>
</evidence>
<dbReference type="GO" id="GO:0004180">
    <property type="term" value="F:carboxypeptidase activity"/>
    <property type="evidence" value="ECO:0007669"/>
    <property type="project" value="UniProtKB-KW"/>
</dbReference>
<evidence type="ECO:0000256" key="4">
    <source>
        <dbReference type="SAM" id="Phobius"/>
    </source>
</evidence>
<evidence type="ECO:0000256" key="1">
    <source>
        <dbReference type="ARBA" id="ARBA00022614"/>
    </source>
</evidence>
<protein>
    <submittedName>
        <fullName evidence="5">Putative carboxypeptidase N subunit 2-like</fullName>
    </submittedName>
</protein>